<sequence>MSSLFKSSWNRFILLFFSQISWNQVVFSSPNLLNNLSIKNTPTPPMKTAKPAESRTSLVPTRAIKPPIGLPIDTPTMLNTCYRPTEVPLTSLGTSVTSRVLASIRPESAIPKAPNVPSCTPGVLTTIPSKKAEKDIIDE</sequence>
<protein>
    <submittedName>
        <fullName evidence="1">Uncharacterized protein</fullName>
    </submittedName>
</protein>
<organism evidence="1 2">
    <name type="scientific">Pyrococcus furiosus (strain ATCC 43587 / DSM 3638 / JCM 8422 / Vc1)</name>
    <dbReference type="NCBI Taxonomy" id="186497"/>
    <lineage>
        <taxon>Archaea</taxon>
        <taxon>Methanobacteriati</taxon>
        <taxon>Methanobacteriota</taxon>
        <taxon>Thermococci</taxon>
        <taxon>Thermococcales</taxon>
        <taxon>Thermococcaceae</taxon>
        <taxon>Pyrococcus</taxon>
    </lineage>
</organism>
<dbReference type="PaxDb" id="186497-PF0699"/>
<dbReference type="EMBL" id="AE009950">
    <property type="protein sequence ID" value="AAL80823.1"/>
    <property type="molecule type" value="Genomic_DNA"/>
</dbReference>
<dbReference type="KEGG" id="pfu:PF0699"/>
<dbReference type="HOGENOM" id="CLU_1840663_0_0_2"/>
<name>Q8U2X9_PYRFU</name>
<proteinExistence type="predicted"/>
<dbReference type="Proteomes" id="UP000001013">
    <property type="component" value="Chromosome"/>
</dbReference>
<evidence type="ECO:0000313" key="2">
    <source>
        <dbReference type="Proteomes" id="UP000001013"/>
    </source>
</evidence>
<dbReference type="DNASU" id="1468547"/>
<dbReference type="AlphaFoldDB" id="Q8U2X9"/>
<evidence type="ECO:0000313" key="1">
    <source>
        <dbReference type="EMBL" id="AAL80823.1"/>
    </source>
</evidence>
<keyword evidence="2" id="KW-1185">Reference proteome</keyword>
<gene>
    <name evidence="1" type="ordered locus">PF0699</name>
</gene>
<reference evidence="1 2" key="1">
    <citation type="journal article" date="1999" name="Genetics">
        <title>Divergence of the hyperthermophilic archaea Pyrococcus furiosus and P. horikoshii inferred from complete genomic sequences.</title>
        <authorList>
            <person name="Maeder D.L."/>
            <person name="Weiss R.B."/>
            <person name="Dunn D.M."/>
            <person name="Cherry J.L."/>
            <person name="Gonzalez J.M."/>
            <person name="DiRuggiero J."/>
            <person name="Robb F.T."/>
        </authorList>
    </citation>
    <scope>NUCLEOTIDE SEQUENCE [LARGE SCALE GENOMIC DNA]</scope>
    <source>
        <strain evidence="2">ATCC 43587 / DSM 3638 / JCM 8422 / Vc1</strain>
    </source>
</reference>
<dbReference type="STRING" id="186497.PF0699"/>
<accession>Q8U2X9</accession>